<accession>A0AAW8YDC0</accession>
<name>A0AAW8YDC0_PEDAC</name>
<evidence type="ECO:0008006" key="3">
    <source>
        <dbReference type="Google" id="ProtNLM"/>
    </source>
</evidence>
<dbReference type="GeneID" id="57365972"/>
<comment type="caution">
    <text evidence="1">The sequence shown here is derived from an EMBL/GenBank/DDBJ whole genome shotgun (WGS) entry which is preliminary data.</text>
</comment>
<dbReference type="Gene3D" id="3.10.20.320">
    <property type="entry name" value="Putative peptidoglycan bound protein (lpxtg motif)"/>
    <property type="match status" value="1"/>
</dbReference>
<protein>
    <recommendedName>
        <fullName evidence="3">Cell surface protein</fullName>
    </recommendedName>
</protein>
<dbReference type="Proteomes" id="UP001280897">
    <property type="component" value="Unassembled WGS sequence"/>
</dbReference>
<organism evidence="1 2">
    <name type="scientific">Pediococcus acidilactici</name>
    <dbReference type="NCBI Taxonomy" id="1254"/>
    <lineage>
        <taxon>Bacteria</taxon>
        <taxon>Bacillati</taxon>
        <taxon>Bacillota</taxon>
        <taxon>Bacilli</taxon>
        <taxon>Lactobacillales</taxon>
        <taxon>Lactobacillaceae</taxon>
        <taxon>Pediococcus</taxon>
        <taxon>Pediococcus acidilactici group</taxon>
    </lineage>
</organism>
<evidence type="ECO:0000313" key="1">
    <source>
        <dbReference type="EMBL" id="MDV2620477.1"/>
    </source>
</evidence>
<proteinExistence type="predicted"/>
<dbReference type="RefSeq" id="WP_036685079.1">
    <property type="nucleotide sequence ID" value="NZ_CP050079.1"/>
</dbReference>
<gene>
    <name evidence="1" type="ORF">R0G89_01840</name>
</gene>
<sequence length="680" mass="76635">MKKVPSLILATFLISFWWLTASAKASLRPLPTFGNFQWANQTVTPADNTFIMHNGAHTVVTPLSGDATVNRLVVDQKTNESRALVKNVGFYKGKSVNLLVTLKRNKSNFKGGSLSFSKTYFLGIDVDGEVKVTYNFVDEHDNPLTIKTAFNYYGLNTNKYIGYQNPDSVISAIYANNPTNIMYDTEDRWMYLKNITAGVPWRDPRQSFEVVTKAISQVTFVVHNNDSTTSSLVYLTEFLAKPELAPAYAVDAKFDQADRDVYLAAQQTIPNSSNLETEISFNLAQVHDGEQYVPQRVVVTNFNGEDVTKYFTSQIEDQKVQIKTKGSSADQISDTALNYKVYLKWQGKEKPVDPKKVIDGKLTLPFDVTTTINGQSVGKSGAVTAVNYIGKVTTMFLNEDDEKIHDAQVKSGILTTNFDLAGNYPEIKGYFPLKNDPKKDKGIFLPSAQTIVHRYRKSQELKFKLKDAGTELHISRFTNKGRLAFSFTHEDSQPVKLIASYDGEKRVLKDYVNAASSVKDEVEWQCPKNWIDKKVSFYIEDDHHQSSNKEDRVVRLESGPQLTLPYEINFGTHEIPGEKSTVPLATKAILRIKDRRKIDQGRWTLKVRERHPLTNQDGQVLSRRLLYQGTPINKDEQIIYQTTGDATLDLSKLLKLQLNPADQIGDYQGGLGWTIEDAPN</sequence>
<dbReference type="EMBL" id="JAWJAV010000001">
    <property type="protein sequence ID" value="MDV2620477.1"/>
    <property type="molecule type" value="Genomic_DNA"/>
</dbReference>
<reference evidence="1" key="1">
    <citation type="journal article" date="2023" name="PeerJ">
        <title>Selection and evaluation of lactic acid bacteria from chicken feces in Thailand as potential probiotics.</title>
        <authorList>
            <person name="Khurajog B."/>
            <person name="Disastra Y."/>
            <person name="Lawwyne L.D."/>
            <person name="Sirichokchatchawan W."/>
            <person name="Niyomtham W."/>
            <person name="Yindee J."/>
            <person name="Hampson D.J."/>
            <person name="Prapasarakul N."/>
        </authorList>
    </citation>
    <scope>NUCLEOTIDE SEQUENCE</scope>
    <source>
        <strain evidence="1">BF9</strain>
    </source>
</reference>
<reference evidence="1" key="2">
    <citation type="submission" date="2023-10" db="EMBL/GenBank/DDBJ databases">
        <authorList>
            <person name="Khurajog B."/>
        </authorList>
    </citation>
    <scope>NUCLEOTIDE SEQUENCE</scope>
    <source>
        <strain evidence="1">BF9</strain>
    </source>
</reference>
<evidence type="ECO:0000313" key="2">
    <source>
        <dbReference type="Proteomes" id="UP001280897"/>
    </source>
</evidence>
<dbReference type="AlphaFoldDB" id="A0AAW8YDC0"/>